<accession>A0ABX0G9G2</accession>
<sequence length="320" mass="33153">MTLAQRRRTDITPGSVAALGESVMQQRIEMLVPRTQVMARGWIDPLLVTPHLAVLRGDLSGLRPFAAEVDGHPGLTLELRLAGESRSSEAATGREFSLRAGDWLVVGSPGPSTWLVNAPAQPGFRTVSVHVMAEGLPRLAATDRAAAATLRAAIAGRTLRSGRMSAALLQLALTLFHLDQAPPAAALRAEGLALAALADILPLLGGAGPEAAARPAATGLAELALRRVAERPTLDLTPAALADACAVSLSTLNRALRAECGTSAFAVIRRAALGAALRLLRDGVPVAEAARAVGYASPEALAKACRQEYGLPPSGLIRPS</sequence>
<protein>
    <submittedName>
        <fullName evidence="4">Helix-turn-helix domain-containing protein</fullName>
    </submittedName>
</protein>
<gene>
    <name evidence="4" type="ORF">G8O29_12250</name>
</gene>
<reference evidence="4 5" key="1">
    <citation type="journal article" date="2022" name="Microorganisms">
        <title>Genome Sequence and Characterization of a Xanthorhodopsin-Containing, Aerobic Anoxygenic Phototrophic Rhodobacter Species, Isolated from Mesophilic Conditions at Yellowstone National Park.</title>
        <authorList>
            <person name="Kyndt J.A."/>
            <person name="Robertson S."/>
            <person name="Shoffstall I.B."/>
            <person name="Ramaley R.F."/>
            <person name="Meyer T.E."/>
        </authorList>
    </citation>
    <scope>NUCLEOTIDE SEQUENCE [LARGE SCALE GENOMIC DNA]</scope>
    <source>
        <strain evidence="4 5">M37P</strain>
    </source>
</reference>
<keyword evidence="2" id="KW-0804">Transcription</keyword>
<dbReference type="Pfam" id="PF12833">
    <property type="entry name" value="HTH_18"/>
    <property type="match status" value="1"/>
</dbReference>
<keyword evidence="5" id="KW-1185">Reference proteome</keyword>
<dbReference type="PROSITE" id="PS01124">
    <property type="entry name" value="HTH_ARAC_FAMILY_2"/>
    <property type="match status" value="1"/>
</dbReference>
<feature type="domain" description="HTH araC/xylS-type" evidence="3">
    <location>
        <begin position="222"/>
        <end position="319"/>
    </location>
</feature>
<organism evidence="4 5">
    <name type="scientific">Rhodobacter calidifons</name>
    <dbReference type="NCBI Taxonomy" id="2715277"/>
    <lineage>
        <taxon>Bacteria</taxon>
        <taxon>Pseudomonadati</taxon>
        <taxon>Pseudomonadota</taxon>
        <taxon>Alphaproteobacteria</taxon>
        <taxon>Rhodobacterales</taxon>
        <taxon>Rhodobacter group</taxon>
        <taxon>Rhodobacter</taxon>
    </lineage>
</organism>
<dbReference type="RefSeq" id="WP_166403526.1">
    <property type="nucleotide sequence ID" value="NZ_JAANHS010000008.1"/>
</dbReference>
<evidence type="ECO:0000259" key="3">
    <source>
        <dbReference type="PROSITE" id="PS01124"/>
    </source>
</evidence>
<name>A0ABX0G9G2_9RHOB</name>
<dbReference type="EMBL" id="JAANHS010000008">
    <property type="protein sequence ID" value="NHB77508.1"/>
    <property type="molecule type" value="Genomic_DNA"/>
</dbReference>
<dbReference type="PANTHER" id="PTHR47893">
    <property type="entry name" value="REGULATORY PROTEIN PCHR"/>
    <property type="match status" value="1"/>
</dbReference>
<evidence type="ECO:0000313" key="4">
    <source>
        <dbReference type="EMBL" id="NHB77508.1"/>
    </source>
</evidence>
<dbReference type="SMART" id="SM00342">
    <property type="entry name" value="HTH_ARAC"/>
    <property type="match status" value="1"/>
</dbReference>
<comment type="caution">
    <text evidence="4">The sequence shown here is derived from an EMBL/GenBank/DDBJ whole genome shotgun (WGS) entry which is preliminary data.</text>
</comment>
<proteinExistence type="predicted"/>
<dbReference type="InterPro" id="IPR018060">
    <property type="entry name" value="HTH_AraC"/>
</dbReference>
<evidence type="ECO:0000256" key="1">
    <source>
        <dbReference type="ARBA" id="ARBA00023015"/>
    </source>
</evidence>
<dbReference type="InterPro" id="IPR009057">
    <property type="entry name" value="Homeodomain-like_sf"/>
</dbReference>
<dbReference type="InterPro" id="IPR053142">
    <property type="entry name" value="PchR_regulatory_protein"/>
</dbReference>
<dbReference type="PANTHER" id="PTHR47893:SF1">
    <property type="entry name" value="REGULATORY PROTEIN PCHR"/>
    <property type="match status" value="1"/>
</dbReference>
<evidence type="ECO:0000256" key="2">
    <source>
        <dbReference type="ARBA" id="ARBA00023163"/>
    </source>
</evidence>
<keyword evidence="1" id="KW-0805">Transcription regulation</keyword>
<dbReference type="Proteomes" id="UP001515660">
    <property type="component" value="Unassembled WGS sequence"/>
</dbReference>
<dbReference type="SUPFAM" id="SSF46689">
    <property type="entry name" value="Homeodomain-like"/>
    <property type="match status" value="1"/>
</dbReference>
<evidence type="ECO:0000313" key="5">
    <source>
        <dbReference type="Proteomes" id="UP001515660"/>
    </source>
</evidence>
<dbReference type="Gene3D" id="1.10.10.60">
    <property type="entry name" value="Homeodomain-like"/>
    <property type="match status" value="1"/>
</dbReference>